<gene>
    <name evidence="2" type="ORF">M5K25_019626</name>
</gene>
<evidence type="ECO:0000256" key="1">
    <source>
        <dbReference type="SAM" id="MobiDB-lite"/>
    </source>
</evidence>
<feature type="region of interest" description="Disordered" evidence="1">
    <location>
        <begin position="56"/>
        <end position="81"/>
    </location>
</feature>
<dbReference type="EMBL" id="JANQDX010000015">
    <property type="protein sequence ID" value="KAL0911482.1"/>
    <property type="molecule type" value="Genomic_DNA"/>
</dbReference>
<comment type="caution">
    <text evidence="2">The sequence shown here is derived from an EMBL/GenBank/DDBJ whole genome shotgun (WGS) entry which is preliminary data.</text>
</comment>
<evidence type="ECO:0000313" key="3">
    <source>
        <dbReference type="Proteomes" id="UP001552299"/>
    </source>
</evidence>
<sequence>MRICRGARRACWKTSRSRRRSSKVCRVALREKGELCNYVCTNPRRLTRVALEKGNRQQVKAQQPPLTREHHVASRDQTGRELKLQRQSSNCPEENCEARHPQACRLEHVLTALKLCTHGGSAQEVLGKRPVTQVYPSCHRQLKEPEKTTGRPGGRTPRKGVQRLVAQKLSAGLKVVLRTLWKHGGTSEKAVKDVPPLQHILVLLQSVSNINITSRVMSINRVPDDILTRLAWWKVVGSLPTKHLLHKEKMQSISGSSYNNDKNAEKKANKDRQLTCNKRDML</sequence>
<feature type="region of interest" description="Disordered" evidence="1">
    <location>
        <begin position="254"/>
        <end position="282"/>
    </location>
</feature>
<dbReference type="Proteomes" id="UP001552299">
    <property type="component" value="Unassembled WGS sequence"/>
</dbReference>
<evidence type="ECO:0000313" key="2">
    <source>
        <dbReference type="EMBL" id="KAL0911482.1"/>
    </source>
</evidence>
<dbReference type="AlphaFoldDB" id="A0ABD0UMB0"/>
<protein>
    <submittedName>
        <fullName evidence="2">Uncharacterized protein</fullName>
    </submittedName>
</protein>
<organism evidence="2 3">
    <name type="scientific">Dendrobium thyrsiflorum</name>
    <name type="common">Pinecone-like raceme dendrobium</name>
    <name type="synonym">Orchid</name>
    <dbReference type="NCBI Taxonomy" id="117978"/>
    <lineage>
        <taxon>Eukaryota</taxon>
        <taxon>Viridiplantae</taxon>
        <taxon>Streptophyta</taxon>
        <taxon>Embryophyta</taxon>
        <taxon>Tracheophyta</taxon>
        <taxon>Spermatophyta</taxon>
        <taxon>Magnoliopsida</taxon>
        <taxon>Liliopsida</taxon>
        <taxon>Asparagales</taxon>
        <taxon>Orchidaceae</taxon>
        <taxon>Epidendroideae</taxon>
        <taxon>Malaxideae</taxon>
        <taxon>Dendrobiinae</taxon>
        <taxon>Dendrobium</taxon>
    </lineage>
</organism>
<feature type="compositionally biased region" description="Basic and acidic residues" evidence="1">
    <location>
        <begin position="67"/>
        <end position="81"/>
    </location>
</feature>
<reference evidence="2 3" key="1">
    <citation type="journal article" date="2024" name="Plant Biotechnol. J.">
        <title>Dendrobium thyrsiflorum genome and its molecular insights into genes involved in important horticultural traits.</title>
        <authorList>
            <person name="Chen B."/>
            <person name="Wang J.Y."/>
            <person name="Zheng P.J."/>
            <person name="Li K.L."/>
            <person name="Liang Y.M."/>
            <person name="Chen X.F."/>
            <person name="Zhang C."/>
            <person name="Zhao X."/>
            <person name="He X."/>
            <person name="Zhang G.Q."/>
            <person name="Liu Z.J."/>
            <person name="Xu Q."/>
        </authorList>
    </citation>
    <scope>NUCLEOTIDE SEQUENCE [LARGE SCALE GENOMIC DNA]</scope>
    <source>
        <strain evidence="2">GZMU011</strain>
    </source>
</reference>
<feature type="compositionally biased region" description="Basic and acidic residues" evidence="1">
    <location>
        <begin position="262"/>
        <end position="282"/>
    </location>
</feature>
<proteinExistence type="predicted"/>
<feature type="compositionally biased region" description="Polar residues" evidence="1">
    <location>
        <begin position="56"/>
        <end position="65"/>
    </location>
</feature>
<name>A0ABD0UMB0_DENTH</name>
<keyword evidence="3" id="KW-1185">Reference proteome</keyword>
<accession>A0ABD0UMB0</accession>